<evidence type="ECO:0000313" key="2">
    <source>
        <dbReference type="EMBL" id="MDC7695701.1"/>
    </source>
</evidence>
<accession>A0ABT5IHM4</accession>
<dbReference type="EMBL" id="JAQQKW010000011">
    <property type="protein sequence ID" value="MDC7695701.1"/>
    <property type="molecule type" value="Genomic_DNA"/>
</dbReference>
<gene>
    <name evidence="2" type="ORF">PQU94_15600</name>
</gene>
<reference evidence="2 3" key="1">
    <citation type="submission" date="2023-01" db="EMBL/GenBank/DDBJ databases">
        <title>Novel species of the genus Asticcacaulis isolated from rivers.</title>
        <authorList>
            <person name="Lu H."/>
        </authorList>
    </citation>
    <scope>NUCLEOTIDE SEQUENCE [LARGE SCALE GENOMIC DNA]</scope>
    <source>
        <strain evidence="2 3">DXS10W</strain>
    </source>
</reference>
<comment type="caution">
    <text evidence="2">The sequence shown here is derived from an EMBL/GenBank/DDBJ whole genome shotgun (WGS) entry which is preliminary data.</text>
</comment>
<sequence length="238" mass="26183">MSANTIRLSAALLVALPLTLSQAAQAAPAARPERIKYSAEVKLLSDGIYRGVSQTEGRPQYIVGGQAAYGKFFAGVLYKSMRDRTTGVDNQTQAILGYKTNLAGNDIVARAIYKQYNGTKAGIDNEWMEYEFTATRKLTKRLSGKLNFAYADDNYGKAKTATYTDLGLDYKVTPKLSFQVANGFRHNRHSVDYTSYLAGVSYAVTPKFMASLTFTTTDKGDLGDKYGESTFITLSKKF</sequence>
<dbReference type="Pfam" id="PF09694">
    <property type="entry name" value="Gcw_chp"/>
    <property type="match status" value="1"/>
</dbReference>
<dbReference type="RefSeq" id="WP_272742362.1">
    <property type="nucleotide sequence ID" value="NZ_JAQQKW010000011.1"/>
</dbReference>
<evidence type="ECO:0008006" key="4">
    <source>
        <dbReference type="Google" id="ProtNLM"/>
    </source>
</evidence>
<keyword evidence="3" id="KW-1185">Reference proteome</keyword>
<dbReference type="SUPFAM" id="SSF56935">
    <property type="entry name" value="Porins"/>
    <property type="match status" value="1"/>
</dbReference>
<evidence type="ECO:0000313" key="3">
    <source>
        <dbReference type="Proteomes" id="UP001216595"/>
    </source>
</evidence>
<evidence type="ECO:0000256" key="1">
    <source>
        <dbReference type="SAM" id="SignalP"/>
    </source>
</evidence>
<dbReference type="Proteomes" id="UP001216595">
    <property type="component" value="Unassembled WGS sequence"/>
</dbReference>
<protein>
    <recommendedName>
        <fullName evidence="4">DUF481 domain-containing protein</fullName>
    </recommendedName>
</protein>
<dbReference type="InterPro" id="IPR010239">
    <property type="entry name" value="CHP02001"/>
</dbReference>
<feature type="signal peptide" evidence="1">
    <location>
        <begin position="1"/>
        <end position="26"/>
    </location>
</feature>
<feature type="chain" id="PRO_5045644472" description="DUF481 domain-containing protein" evidence="1">
    <location>
        <begin position="27"/>
        <end position="238"/>
    </location>
</feature>
<organism evidence="2 3">
    <name type="scientific">Asticcacaulis currens</name>
    <dbReference type="NCBI Taxonomy" id="2984210"/>
    <lineage>
        <taxon>Bacteria</taxon>
        <taxon>Pseudomonadati</taxon>
        <taxon>Pseudomonadota</taxon>
        <taxon>Alphaproteobacteria</taxon>
        <taxon>Caulobacterales</taxon>
        <taxon>Caulobacteraceae</taxon>
        <taxon>Asticcacaulis</taxon>
    </lineage>
</organism>
<proteinExistence type="predicted"/>
<keyword evidence="1" id="KW-0732">Signal</keyword>
<name>A0ABT5IHM4_9CAUL</name>